<name>A0AAU7GE14_9MICO</name>
<dbReference type="InterPro" id="IPR016032">
    <property type="entry name" value="Sig_transdc_resp-reg_C-effctor"/>
</dbReference>
<sequence length="91" mass="9804">MFENHEPDDAGPTSGLGPVGRPLSAREREILLLLADGHTNRSIAEALNIAIGTVKRHLANAYPKLGVDSRLAAALRVRELESAIGDRMPRP</sequence>
<dbReference type="RefSeq" id="WP_348789062.1">
    <property type="nucleotide sequence ID" value="NZ_CP157390.1"/>
</dbReference>
<dbReference type="Pfam" id="PF00196">
    <property type="entry name" value="GerE"/>
    <property type="match status" value="1"/>
</dbReference>
<dbReference type="InterPro" id="IPR036388">
    <property type="entry name" value="WH-like_DNA-bd_sf"/>
</dbReference>
<dbReference type="AlphaFoldDB" id="A0AAU7GE14"/>
<dbReference type="Gene3D" id="1.10.10.10">
    <property type="entry name" value="Winged helix-like DNA-binding domain superfamily/Winged helix DNA-binding domain"/>
    <property type="match status" value="1"/>
</dbReference>
<evidence type="ECO:0000259" key="5">
    <source>
        <dbReference type="PROSITE" id="PS50043"/>
    </source>
</evidence>
<protein>
    <submittedName>
        <fullName evidence="6">Helix-turn-helix transcriptional regulator</fullName>
    </submittedName>
</protein>
<dbReference type="PROSITE" id="PS50043">
    <property type="entry name" value="HTH_LUXR_2"/>
    <property type="match status" value="1"/>
</dbReference>
<evidence type="ECO:0000256" key="4">
    <source>
        <dbReference type="SAM" id="MobiDB-lite"/>
    </source>
</evidence>
<proteinExistence type="predicted"/>
<dbReference type="GO" id="GO:0003677">
    <property type="term" value="F:DNA binding"/>
    <property type="evidence" value="ECO:0007669"/>
    <property type="project" value="UniProtKB-KW"/>
</dbReference>
<gene>
    <name evidence="6" type="ORF">AAME72_04605</name>
</gene>
<evidence type="ECO:0000256" key="2">
    <source>
        <dbReference type="ARBA" id="ARBA00023125"/>
    </source>
</evidence>
<dbReference type="PROSITE" id="PS00622">
    <property type="entry name" value="HTH_LUXR_1"/>
    <property type="match status" value="1"/>
</dbReference>
<dbReference type="SMART" id="SM00421">
    <property type="entry name" value="HTH_LUXR"/>
    <property type="match status" value="1"/>
</dbReference>
<organism evidence="6">
    <name type="scientific">Leifsonia sp. NPDC080035</name>
    <dbReference type="NCBI Taxonomy" id="3143936"/>
    <lineage>
        <taxon>Bacteria</taxon>
        <taxon>Bacillati</taxon>
        <taxon>Actinomycetota</taxon>
        <taxon>Actinomycetes</taxon>
        <taxon>Micrococcales</taxon>
        <taxon>Microbacteriaceae</taxon>
        <taxon>Leifsonia</taxon>
    </lineage>
</organism>
<keyword evidence="1" id="KW-0805">Transcription regulation</keyword>
<reference evidence="6" key="1">
    <citation type="submission" date="2024-05" db="EMBL/GenBank/DDBJ databases">
        <title>The Natural Products Discovery Center: Release of the First 8490 Sequenced Strains for Exploring Actinobacteria Biosynthetic Diversity.</title>
        <authorList>
            <person name="Kalkreuter E."/>
            <person name="Kautsar S.A."/>
            <person name="Yang D."/>
            <person name="Bader C.D."/>
            <person name="Teijaro C.N."/>
            <person name="Fluegel L."/>
            <person name="Davis C.M."/>
            <person name="Simpson J.R."/>
            <person name="Lauterbach L."/>
            <person name="Steele A.D."/>
            <person name="Gui C."/>
            <person name="Meng S."/>
            <person name="Li G."/>
            <person name="Viehrig K."/>
            <person name="Ye F."/>
            <person name="Su P."/>
            <person name="Kiefer A.F."/>
            <person name="Nichols A."/>
            <person name="Cepeda A.J."/>
            <person name="Yan W."/>
            <person name="Fan B."/>
            <person name="Jiang Y."/>
            <person name="Adhikari A."/>
            <person name="Zheng C.-J."/>
            <person name="Schuster L."/>
            <person name="Cowan T.M."/>
            <person name="Smanski M.J."/>
            <person name="Chevrette M.G."/>
            <person name="de Carvalho L.P.S."/>
            <person name="Shen B."/>
        </authorList>
    </citation>
    <scope>NUCLEOTIDE SEQUENCE</scope>
    <source>
        <strain evidence="6">NPDC080035</strain>
    </source>
</reference>
<dbReference type="EMBL" id="CP157390">
    <property type="protein sequence ID" value="XBM49142.1"/>
    <property type="molecule type" value="Genomic_DNA"/>
</dbReference>
<dbReference type="CDD" id="cd06170">
    <property type="entry name" value="LuxR_C_like"/>
    <property type="match status" value="1"/>
</dbReference>
<feature type="region of interest" description="Disordered" evidence="4">
    <location>
        <begin position="1"/>
        <end position="21"/>
    </location>
</feature>
<keyword evidence="3" id="KW-0804">Transcription</keyword>
<dbReference type="InterPro" id="IPR000792">
    <property type="entry name" value="Tscrpt_reg_LuxR_C"/>
</dbReference>
<evidence type="ECO:0000313" key="6">
    <source>
        <dbReference type="EMBL" id="XBM49142.1"/>
    </source>
</evidence>
<feature type="domain" description="HTH luxR-type" evidence="5">
    <location>
        <begin position="16"/>
        <end position="81"/>
    </location>
</feature>
<dbReference type="SUPFAM" id="SSF46894">
    <property type="entry name" value="C-terminal effector domain of the bipartite response regulators"/>
    <property type="match status" value="1"/>
</dbReference>
<dbReference type="PRINTS" id="PR00038">
    <property type="entry name" value="HTHLUXR"/>
</dbReference>
<accession>A0AAU7GE14</accession>
<dbReference type="PANTHER" id="PTHR44688">
    <property type="entry name" value="DNA-BINDING TRANSCRIPTIONAL ACTIVATOR DEVR_DOSR"/>
    <property type="match status" value="1"/>
</dbReference>
<evidence type="ECO:0000256" key="1">
    <source>
        <dbReference type="ARBA" id="ARBA00023015"/>
    </source>
</evidence>
<evidence type="ECO:0000256" key="3">
    <source>
        <dbReference type="ARBA" id="ARBA00023163"/>
    </source>
</evidence>
<dbReference type="GO" id="GO:0006355">
    <property type="term" value="P:regulation of DNA-templated transcription"/>
    <property type="evidence" value="ECO:0007669"/>
    <property type="project" value="InterPro"/>
</dbReference>
<keyword evidence="2" id="KW-0238">DNA-binding</keyword>
<dbReference type="PANTHER" id="PTHR44688:SF16">
    <property type="entry name" value="DNA-BINDING TRANSCRIPTIONAL ACTIVATOR DEVR_DOSR"/>
    <property type="match status" value="1"/>
</dbReference>